<comment type="caution">
    <text evidence="1">The sequence shown here is derived from an EMBL/GenBank/DDBJ whole genome shotgun (WGS) entry which is preliminary data.</text>
</comment>
<protein>
    <submittedName>
        <fullName evidence="1">Uncharacterized protein</fullName>
    </submittedName>
</protein>
<accession>A0ABQ3UF86</accession>
<reference evidence="1" key="1">
    <citation type="submission" date="2024-05" db="EMBL/GenBank/DDBJ databases">
        <title>Whole genome shotgun sequence of Streptomyces hygroscopicus NBRC 113678.</title>
        <authorList>
            <person name="Komaki H."/>
            <person name="Tamura T."/>
        </authorList>
    </citation>
    <scope>NUCLEOTIDE SEQUENCE</scope>
    <source>
        <strain evidence="1">N11-34</strain>
    </source>
</reference>
<evidence type="ECO:0000313" key="2">
    <source>
        <dbReference type="Proteomes" id="UP001054854"/>
    </source>
</evidence>
<dbReference type="Proteomes" id="UP001054854">
    <property type="component" value="Unassembled WGS sequence"/>
</dbReference>
<organism evidence="1 2">
    <name type="scientific">Streptomyces hygroscopicus</name>
    <dbReference type="NCBI Taxonomy" id="1912"/>
    <lineage>
        <taxon>Bacteria</taxon>
        <taxon>Bacillati</taxon>
        <taxon>Actinomycetota</taxon>
        <taxon>Actinomycetes</taxon>
        <taxon>Kitasatosporales</taxon>
        <taxon>Streptomycetaceae</taxon>
        <taxon>Streptomyces</taxon>
        <taxon>Streptomyces violaceusniger group</taxon>
    </lineage>
</organism>
<proteinExistence type="predicted"/>
<gene>
    <name evidence="1" type="ORF">TPA0910_86980</name>
</gene>
<name>A0ABQ3UF86_STRHY</name>
<dbReference type="RefSeq" id="WP_236260084.1">
    <property type="nucleotide sequence ID" value="NZ_BNEK01000007.1"/>
</dbReference>
<dbReference type="EMBL" id="BNEK01000007">
    <property type="protein sequence ID" value="GHJ34265.1"/>
    <property type="molecule type" value="Genomic_DNA"/>
</dbReference>
<sequence>MSVMTPARTTGKPTDHRTTEVDITTLPWPLQQVIETALEGARNAPTNDEYFRHMRTVITASGIHTSRGEAARCACDCMCDVLYDADDPDAHLFHDGVREVPQCPGCADDHRGRDAE</sequence>
<keyword evidence="2" id="KW-1185">Reference proteome</keyword>
<evidence type="ECO:0000313" key="1">
    <source>
        <dbReference type="EMBL" id="GHJ34265.1"/>
    </source>
</evidence>